<comment type="caution">
    <text evidence="1">The sequence shown here is derived from an EMBL/GenBank/DDBJ whole genome shotgun (WGS) entry which is preliminary data.</text>
</comment>
<dbReference type="EMBL" id="CM044702">
    <property type="protein sequence ID" value="KAI5678861.1"/>
    <property type="molecule type" value="Genomic_DNA"/>
</dbReference>
<gene>
    <name evidence="1" type="ORF">M9H77_09811</name>
</gene>
<organism evidence="1 2">
    <name type="scientific">Catharanthus roseus</name>
    <name type="common">Madagascar periwinkle</name>
    <name type="synonym">Vinca rosea</name>
    <dbReference type="NCBI Taxonomy" id="4058"/>
    <lineage>
        <taxon>Eukaryota</taxon>
        <taxon>Viridiplantae</taxon>
        <taxon>Streptophyta</taxon>
        <taxon>Embryophyta</taxon>
        <taxon>Tracheophyta</taxon>
        <taxon>Spermatophyta</taxon>
        <taxon>Magnoliopsida</taxon>
        <taxon>eudicotyledons</taxon>
        <taxon>Gunneridae</taxon>
        <taxon>Pentapetalae</taxon>
        <taxon>asterids</taxon>
        <taxon>lamiids</taxon>
        <taxon>Gentianales</taxon>
        <taxon>Apocynaceae</taxon>
        <taxon>Rauvolfioideae</taxon>
        <taxon>Vinceae</taxon>
        <taxon>Catharanthinae</taxon>
        <taxon>Catharanthus</taxon>
    </lineage>
</organism>
<dbReference type="Proteomes" id="UP001060085">
    <property type="component" value="Linkage Group LG02"/>
</dbReference>
<sequence length="217" mass="24018">MHGRNTVEEVLCPSAQRGYIVFHRNCEESNVLSDIVVAHPTSIAMIRTWSYVLIMDTTYKMNKDMDSEMRDLTSLIHEISKGPISNVREVRCLIKGIISPMLPEDPCQPLTIPQETAVTKGQWKTNSTKRDKSHWEYVSIAYRKIGKSSGSCSGSGSGLGLGSGPSPRGRGRLPRSSRGRGRGRNSGSTTILPLVSNMDGNARTIFIGFIEEHEHFI</sequence>
<evidence type="ECO:0000313" key="1">
    <source>
        <dbReference type="EMBL" id="KAI5678861.1"/>
    </source>
</evidence>
<keyword evidence="2" id="KW-1185">Reference proteome</keyword>
<proteinExistence type="predicted"/>
<accession>A0ACC0C1U6</accession>
<name>A0ACC0C1U6_CATRO</name>
<reference evidence="2" key="1">
    <citation type="journal article" date="2023" name="Nat. Plants">
        <title>Single-cell RNA sequencing provides a high-resolution roadmap for understanding the multicellular compartmentation of specialized metabolism.</title>
        <authorList>
            <person name="Sun S."/>
            <person name="Shen X."/>
            <person name="Li Y."/>
            <person name="Li Y."/>
            <person name="Wang S."/>
            <person name="Li R."/>
            <person name="Zhang H."/>
            <person name="Shen G."/>
            <person name="Guo B."/>
            <person name="Wei J."/>
            <person name="Xu J."/>
            <person name="St-Pierre B."/>
            <person name="Chen S."/>
            <person name="Sun C."/>
        </authorList>
    </citation>
    <scope>NUCLEOTIDE SEQUENCE [LARGE SCALE GENOMIC DNA]</scope>
</reference>
<protein>
    <submittedName>
        <fullName evidence="1">Uncharacterized protein</fullName>
    </submittedName>
</protein>
<evidence type="ECO:0000313" key="2">
    <source>
        <dbReference type="Proteomes" id="UP001060085"/>
    </source>
</evidence>